<evidence type="ECO:0000256" key="1">
    <source>
        <dbReference type="SAM" id="MobiDB-lite"/>
    </source>
</evidence>
<feature type="region of interest" description="Disordered" evidence="1">
    <location>
        <begin position="89"/>
        <end position="128"/>
    </location>
</feature>
<evidence type="ECO:0000313" key="3">
    <source>
        <dbReference type="EMBL" id="GGL33640.1"/>
    </source>
</evidence>
<gene>
    <name evidence="3" type="ORF">GCM10009037_16570</name>
</gene>
<name>A0A830F2Q8_9EURY</name>
<keyword evidence="4" id="KW-1185">Reference proteome</keyword>
<comment type="caution">
    <text evidence="3">The sequence shown here is derived from an EMBL/GenBank/DDBJ whole genome shotgun (WGS) entry which is preliminary data.</text>
</comment>
<dbReference type="SUPFAM" id="SSF117916">
    <property type="entry name" value="Fe-S cluster assembly (FSCA) domain-like"/>
    <property type="match status" value="1"/>
</dbReference>
<evidence type="ECO:0000259" key="2">
    <source>
        <dbReference type="Pfam" id="PF01106"/>
    </source>
</evidence>
<dbReference type="InterPro" id="IPR001075">
    <property type="entry name" value="NIF_FeS_clus_asmbl_NifU_C"/>
</dbReference>
<feature type="domain" description="NIF system FeS cluster assembly NifU C-terminal" evidence="2">
    <location>
        <begin position="26"/>
        <end position="83"/>
    </location>
</feature>
<dbReference type="GO" id="GO:0005506">
    <property type="term" value="F:iron ion binding"/>
    <property type="evidence" value="ECO:0007669"/>
    <property type="project" value="InterPro"/>
</dbReference>
<protein>
    <submittedName>
        <fullName evidence="3">NifU family protein</fullName>
    </submittedName>
</protein>
<accession>A0A830F2Q8</accession>
<proteinExistence type="predicted"/>
<dbReference type="InterPro" id="IPR034904">
    <property type="entry name" value="FSCA_dom_sf"/>
</dbReference>
<organism evidence="3 4">
    <name type="scientific">Halarchaeum grantii</name>
    <dbReference type="NCBI Taxonomy" id="1193105"/>
    <lineage>
        <taxon>Archaea</taxon>
        <taxon>Methanobacteriati</taxon>
        <taxon>Methanobacteriota</taxon>
        <taxon>Stenosarchaea group</taxon>
        <taxon>Halobacteria</taxon>
        <taxon>Halobacteriales</taxon>
        <taxon>Halobacteriaceae</taxon>
    </lineage>
</organism>
<dbReference type="EMBL" id="BMPF01000002">
    <property type="protein sequence ID" value="GGL33640.1"/>
    <property type="molecule type" value="Genomic_DNA"/>
</dbReference>
<feature type="compositionally biased region" description="Basic and acidic residues" evidence="1">
    <location>
        <begin position="107"/>
        <end position="116"/>
    </location>
</feature>
<dbReference type="Proteomes" id="UP000628840">
    <property type="component" value="Unassembled WGS sequence"/>
</dbReference>
<dbReference type="GO" id="GO:0016226">
    <property type="term" value="P:iron-sulfur cluster assembly"/>
    <property type="evidence" value="ECO:0007669"/>
    <property type="project" value="InterPro"/>
</dbReference>
<dbReference type="GO" id="GO:0051536">
    <property type="term" value="F:iron-sulfur cluster binding"/>
    <property type="evidence" value="ECO:0007669"/>
    <property type="project" value="InterPro"/>
</dbReference>
<dbReference type="Pfam" id="PF01106">
    <property type="entry name" value="NifU"/>
    <property type="match status" value="1"/>
</dbReference>
<dbReference type="AlphaFoldDB" id="A0A830F2Q8"/>
<evidence type="ECO:0000313" key="4">
    <source>
        <dbReference type="Proteomes" id="UP000628840"/>
    </source>
</evidence>
<dbReference type="GeneID" id="55823732"/>
<dbReference type="Gene3D" id="3.30.300.130">
    <property type="entry name" value="Fe-S cluster assembly (FSCA)"/>
    <property type="match status" value="1"/>
</dbReference>
<dbReference type="RefSeq" id="WP_123074320.1">
    <property type="nucleotide sequence ID" value="NZ_BMPF01000002.1"/>
</dbReference>
<dbReference type="OrthoDB" id="161232at2157"/>
<sequence length="128" mass="13527">MSEASEADGEGEDLHGRVERWITAQMPIIQTHGGDSAVRKADPDDGEVVIELGGACAGCGISPRTAHRIKTDLAADFDAVTDVTVRFSDDSESDWTTGQAESYMGIDRNEGGRGGRGEGSPNSDGMHF</sequence>
<reference evidence="3 4" key="1">
    <citation type="journal article" date="2019" name="Int. J. Syst. Evol. Microbiol.">
        <title>The Global Catalogue of Microorganisms (GCM) 10K type strain sequencing project: providing services to taxonomists for standard genome sequencing and annotation.</title>
        <authorList>
            <consortium name="The Broad Institute Genomics Platform"/>
            <consortium name="The Broad Institute Genome Sequencing Center for Infectious Disease"/>
            <person name="Wu L."/>
            <person name="Ma J."/>
        </authorList>
    </citation>
    <scope>NUCLEOTIDE SEQUENCE [LARGE SCALE GENOMIC DNA]</scope>
    <source>
        <strain evidence="3 4">JCM 19585</strain>
    </source>
</reference>